<dbReference type="Pfam" id="PF13704">
    <property type="entry name" value="Glyco_tranf_2_4"/>
    <property type="match status" value="1"/>
</dbReference>
<keyword evidence="5" id="KW-1185">Reference proteome</keyword>
<dbReference type="Proteomes" id="UP001176960">
    <property type="component" value="Unassembled WGS sequence"/>
</dbReference>
<sequence length="593" mass="68257">MNNTIQLFGLTSAFGGIVGFDEQTHTTINSQTLKAEYYAVLAPFKFFPHQAFLLYPQDNCRFDFVSSDNNTKAIAVQLIQNPHGVAIQRSGWSLFLRAHPNEHVDFEAQDMNEWEWFSTFPTANNIPAYLEALLNIKELDHKTIYSWIKLFSPSMVKDYIEASIRILSNEEYINFCSVLKKDIDFLHDLRVCFPEDPWFTDGIPALLNWKSDRTPTRLKRLTAADDKLATTDLGESQPGPLGFDIAAEFRRDIAPRKNICIVATARNEALLTIDWIGWHLSMGVDHFFLYTNDNNDGSDALLEALSRHDFITWIDSNPTGCIPQRKSYAHALSILPDTLDYKWSIVIDLDELVILNHNKFSNLRDFLQLHEYSGQKAVALNWVMMAPSGVNYERKHVWEKNLRREPAGNRCIKSIFQTRYFSFAHAHTALWPKAHDITYANADGQPIAMERNGATCALTFNENNAWIGHYFYRSFQEFCMKNARGRNSTFRADKSFKFRPSFFTDWLRYKNDEETLSETRALLCLNKASDEAKRIRDLPGVREAETAAISSFFEAYKSIIETAIPLISKEEIFNDEEKDYFVNIINASLQNNL</sequence>
<dbReference type="PANTHER" id="PTHR21461">
    <property type="entry name" value="GLYCOSYLTRANSFERASE FAMILY 92 PROTEIN"/>
    <property type="match status" value="1"/>
</dbReference>
<evidence type="ECO:0000313" key="4">
    <source>
        <dbReference type="EMBL" id="CAI9120751.1"/>
    </source>
</evidence>
<protein>
    <submittedName>
        <fullName evidence="4">Glycosyltransferase family 2 protein</fullName>
    </submittedName>
</protein>
<dbReference type="EMBL" id="CATKSH010000008">
    <property type="protein sequence ID" value="CAI9120751.1"/>
    <property type="molecule type" value="Genomic_DNA"/>
</dbReference>
<dbReference type="AlphaFoldDB" id="A0AA35XXW0"/>
<organism evidence="4 5">
    <name type="scientific">Brytella acorum</name>
    <dbReference type="NCBI Taxonomy" id="2959299"/>
    <lineage>
        <taxon>Bacteria</taxon>
        <taxon>Pseudomonadati</taxon>
        <taxon>Pseudomonadota</taxon>
        <taxon>Alphaproteobacteria</taxon>
        <taxon>Acetobacterales</taxon>
        <taxon>Acetobacteraceae</taxon>
        <taxon>Brytella</taxon>
    </lineage>
</organism>
<dbReference type="PANTHER" id="PTHR21461:SF69">
    <property type="entry name" value="GLYCOSYLTRANSFERASE FAMILY 92 PROTEIN"/>
    <property type="match status" value="1"/>
</dbReference>
<accession>A0AA35XXW0</accession>
<proteinExistence type="predicted"/>
<comment type="caution">
    <text evidence="4">The sequence shown here is derived from an EMBL/GenBank/DDBJ whole genome shotgun (WGS) entry which is preliminary data.</text>
</comment>
<name>A0AA35XXW0_9PROT</name>
<dbReference type="GO" id="GO:0016020">
    <property type="term" value="C:membrane"/>
    <property type="evidence" value="ECO:0007669"/>
    <property type="project" value="UniProtKB-SubCell"/>
</dbReference>
<dbReference type="RefSeq" id="WP_289841005.1">
    <property type="nucleotide sequence ID" value="NZ_CATKSH010000008.1"/>
</dbReference>
<dbReference type="GO" id="GO:0016757">
    <property type="term" value="F:glycosyltransferase activity"/>
    <property type="evidence" value="ECO:0007669"/>
    <property type="project" value="TreeGrafter"/>
</dbReference>
<keyword evidence="2" id="KW-0812">Transmembrane</keyword>
<comment type="subcellular location">
    <subcellularLocation>
        <location evidence="1">Membrane</location>
        <topology evidence="1">Single-pass membrane protein</topology>
    </subcellularLocation>
</comment>
<keyword evidence="3" id="KW-0472">Membrane</keyword>
<gene>
    <name evidence="4" type="ORF">LMG32879_001589</name>
</gene>
<dbReference type="GO" id="GO:0005737">
    <property type="term" value="C:cytoplasm"/>
    <property type="evidence" value="ECO:0007669"/>
    <property type="project" value="TreeGrafter"/>
</dbReference>
<keyword evidence="3" id="KW-1133">Transmembrane helix</keyword>
<evidence type="ECO:0000313" key="5">
    <source>
        <dbReference type="Proteomes" id="UP001176960"/>
    </source>
</evidence>
<evidence type="ECO:0000256" key="2">
    <source>
        <dbReference type="ARBA" id="ARBA00022692"/>
    </source>
</evidence>
<evidence type="ECO:0000256" key="1">
    <source>
        <dbReference type="ARBA" id="ARBA00004167"/>
    </source>
</evidence>
<evidence type="ECO:0000256" key="3">
    <source>
        <dbReference type="ARBA" id="ARBA00022989"/>
    </source>
</evidence>
<reference evidence="4" key="1">
    <citation type="submission" date="2023-03" db="EMBL/GenBank/DDBJ databases">
        <authorList>
            <person name="Cleenwerck I."/>
        </authorList>
    </citation>
    <scope>NUCLEOTIDE SEQUENCE</scope>
    <source>
        <strain evidence="4">LMG 32879</strain>
    </source>
</reference>